<keyword evidence="2" id="KW-1185">Reference proteome</keyword>
<sequence>MATVLSIFIILIHFPFFVLSAALTTFQVPSGGPESYAFKSPDTQVFFTGANDGRVLKYGGPNVGFQSFSYASPYRTSEVCDGTTDPELGYICGRVLGLVMNYKTNKLIIADAYHGLNEVGADGEGGLATQLANSAEGLPFKWLDGVDVSPSTGNIYFTDVSLLYNLSQVNESVTSGEATGRFIEYDPQTNKTRVLLKDLQGAGGVGASEDGSFVLLSEFTGNRITKYWLTGPKADTSELLLNIPGPANLKRLPSSGNYWVAVNNQTSGTNVPTAVTIDKNGKILTILPFPGPPYNDTFITEAHEHLGKLYFASIYVSFGAVYNMVSSSS</sequence>
<evidence type="ECO:0000313" key="1">
    <source>
        <dbReference type="EMBL" id="KAI5659115.1"/>
    </source>
</evidence>
<name>A0ACC0AFI4_CATRO</name>
<dbReference type="Proteomes" id="UP001060085">
    <property type="component" value="Linkage Group LG06"/>
</dbReference>
<dbReference type="EMBL" id="CM044706">
    <property type="protein sequence ID" value="KAI5659115.1"/>
    <property type="molecule type" value="Genomic_DNA"/>
</dbReference>
<reference evidence="2" key="1">
    <citation type="journal article" date="2023" name="Nat. Plants">
        <title>Single-cell RNA sequencing provides a high-resolution roadmap for understanding the multicellular compartmentation of specialized metabolism.</title>
        <authorList>
            <person name="Sun S."/>
            <person name="Shen X."/>
            <person name="Li Y."/>
            <person name="Li Y."/>
            <person name="Wang S."/>
            <person name="Li R."/>
            <person name="Zhang H."/>
            <person name="Shen G."/>
            <person name="Guo B."/>
            <person name="Wei J."/>
            <person name="Xu J."/>
            <person name="St-Pierre B."/>
            <person name="Chen S."/>
            <person name="Sun C."/>
        </authorList>
    </citation>
    <scope>NUCLEOTIDE SEQUENCE [LARGE SCALE GENOMIC DNA]</scope>
</reference>
<accession>A0ACC0AFI4</accession>
<protein>
    <submittedName>
        <fullName evidence="1">Uncharacterized protein</fullName>
    </submittedName>
</protein>
<comment type="caution">
    <text evidence="1">The sequence shown here is derived from an EMBL/GenBank/DDBJ whole genome shotgun (WGS) entry which is preliminary data.</text>
</comment>
<organism evidence="1 2">
    <name type="scientific">Catharanthus roseus</name>
    <name type="common">Madagascar periwinkle</name>
    <name type="synonym">Vinca rosea</name>
    <dbReference type="NCBI Taxonomy" id="4058"/>
    <lineage>
        <taxon>Eukaryota</taxon>
        <taxon>Viridiplantae</taxon>
        <taxon>Streptophyta</taxon>
        <taxon>Embryophyta</taxon>
        <taxon>Tracheophyta</taxon>
        <taxon>Spermatophyta</taxon>
        <taxon>Magnoliopsida</taxon>
        <taxon>eudicotyledons</taxon>
        <taxon>Gunneridae</taxon>
        <taxon>Pentapetalae</taxon>
        <taxon>asterids</taxon>
        <taxon>lamiids</taxon>
        <taxon>Gentianales</taxon>
        <taxon>Apocynaceae</taxon>
        <taxon>Rauvolfioideae</taxon>
        <taxon>Vinceae</taxon>
        <taxon>Catharanthinae</taxon>
        <taxon>Catharanthus</taxon>
    </lineage>
</organism>
<evidence type="ECO:0000313" key="2">
    <source>
        <dbReference type="Proteomes" id="UP001060085"/>
    </source>
</evidence>
<proteinExistence type="predicted"/>
<gene>
    <name evidence="1" type="ORF">M9H77_27908</name>
</gene>